<feature type="region of interest" description="Disordered" evidence="1">
    <location>
        <begin position="281"/>
        <end position="349"/>
    </location>
</feature>
<protein>
    <recommendedName>
        <fullName evidence="2">Hyaluronan/mRNA-binding protein domain-containing protein</fullName>
    </recommendedName>
</protein>
<keyword evidence="4" id="KW-1185">Reference proteome</keyword>
<dbReference type="Proteomes" id="UP001176517">
    <property type="component" value="Unassembled WGS sequence"/>
</dbReference>
<feature type="region of interest" description="Disordered" evidence="1">
    <location>
        <begin position="19"/>
        <end position="238"/>
    </location>
</feature>
<dbReference type="GO" id="GO:0005634">
    <property type="term" value="C:nucleus"/>
    <property type="evidence" value="ECO:0007669"/>
    <property type="project" value="TreeGrafter"/>
</dbReference>
<feature type="compositionally biased region" description="Low complexity" evidence="1">
    <location>
        <begin position="19"/>
        <end position="30"/>
    </location>
</feature>
<dbReference type="SMART" id="SM01233">
    <property type="entry name" value="HABP4_PAI-RBP1"/>
    <property type="match status" value="1"/>
</dbReference>
<dbReference type="PANTHER" id="PTHR12299">
    <property type="entry name" value="HYALURONIC ACID-BINDING PROTEIN 4"/>
    <property type="match status" value="1"/>
</dbReference>
<dbReference type="Gene3D" id="6.10.140.1040">
    <property type="match status" value="1"/>
</dbReference>
<dbReference type="PANTHER" id="PTHR12299:SF17">
    <property type="entry name" value="AT19571P-RELATED"/>
    <property type="match status" value="1"/>
</dbReference>
<feature type="compositionally biased region" description="Basic and acidic residues" evidence="1">
    <location>
        <begin position="97"/>
        <end position="110"/>
    </location>
</feature>
<dbReference type="AlphaFoldDB" id="A0AAN6JRK1"/>
<proteinExistence type="predicted"/>
<name>A0AAN6JRK1_9BASI</name>
<feature type="compositionally biased region" description="Low complexity" evidence="1">
    <location>
        <begin position="49"/>
        <end position="71"/>
    </location>
</feature>
<evidence type="ECO:0000313" key="3">
    <source>
        <dbReference type="EMBL" id="KAK0550519.1"/>
    </source>
</evidence>
<reference evidence="3" key="1">
    <citation type="journal article" date="2023" name="PhytoFront">
        <title>Draft Genome Resources of Seven Strains of Tilletia horrida, Causal Agent of Kernel Smut of Rice.</title>
        <authorList>
            <person name="Khanal S."/>
            <person name="Antony Babu S."/>
            <person name="Zhou X.G."/>
        </authorList>
    </citation>
    <scope>NUCLEOTIDE SEQUENCE</scope>
    <source>
        <strain evidence="3">TX6</strain>
    </source>
</reference>
<feature type="compositionally biased region" description="Low complexity" evidence="1">
    <location>
        <begin position="169"/>
        <end position="196"/>
    </location>
</feature>
<feature type="compositionally biased region" description="Polar residues" evidence="1">
    <location>
        <begin position="335"/>
        <end position="349"/>
    </location>
</feature>
<dbReference type="Pfam" id="PF04774">
    <property type="entry name" value="HABP4_PAI-RBP1"/>
    <property type="match status" value="1"/>
</dbReference>
<sequence length="349" mass="35272">MSVASQNPFALLDDDAKPAAAPAVKAPVAANPTSAAPRAGVSVAQPNNTRSSVPGSGGRSNNRGTGSYPRGGARGGNRGGAAPAAAGAGEEEGLPSRQREPRGDRGDRGGRGRGRGRGGRGRPFDRHSQTGKEDTEKRVAQGWGGDDPKRELDAEDKAVADADAEKNGEAPVANGDAAPAAEGEAAAPAAGATPTIPEEEVDNTKTLDQYLAEQTAKKAQLGGGPKEIRATGDDQWTGFGTQLVKDTEGEAFYYKAKEDKASNAAKSSGKKEKQFLEIDATFAAPAGAREGGRGGRGRGEGRGGYRGRGEGGRGGGARGGRGRGDGARRGGASNAGVNLSDQSAFPSLS</sequence>
<dbReference type="GO" id="GO:0003723">
    <property type="term" value="F:RNA binding"/>
    <property type="evidence" value="ECO:0007669"/>
    <property type="project" value="InterPro"/>
</dbReference>
<dbReference type="InterPro" id="IPR006861">
    <property type="entry name" value="HABP4_PAIRBP1-bd"/>
</dbReference>
<accession>A0AAN6JRK1</accession>
<dbReference type="EMBL" id="JAPDMZ010000091">
    <property type="protein sequence ID" value="KAK0550519.1"/>
    <property type="molecule type" value="Genomic_DNA"/>
</dbReference>
<feature type="compositionally biased region" description="Basic residues" evidence="1">
    <location>
        <begin position="111"/>
        <end position="120"/>
    </location>
</feature>
<evidence type="ECO:0000313" key="4">
    <source>
        <dbReference type="Proteomes" id="UP001176517"/>
    </source>
</evidence>
<feature type="compositionally biased region" description="Basic and acidic residues" evidence="1">
    <location>
        <begin position="122"/>
        <end position="139"/>
    </location>
</feature>
<dbReference type="InterPro" id="IPR039764">
    <property type="entry name" value="HABP4/SERBP1-like"/>
</dbReference>
<feature type="domain" description="Hyaluronan/mRNA-binding protein" evidence="2">
    <location>
        <begin position="120"/>
        <end position="234"/>
    </location>
</feature>
<feature type="compositionally biased region" description="Basic and acidic residues" evidence="1">
    <location>
        <begin position="290"/>
        <end position="311"/>
    </location>
</feature>
<dbReference type="GO" id="GO:0005737">
    <property type="term" value="C:cytoplasm"/>
    <property type="evidence" value="ECO:0007669"/>
    <property type="project" value="TreeGrafter"/>
</dbReference>
<feature type="compositionally biased region" description="Basic and acidic residues" evidence="1">
    <location>
        <begin position="146"/>
        <end position="168"/>
    </location>
</feature>
<gene>
    <name evidence="3" type="ORF">OC846_003623</name>
</gene>
<evidence type="ECO:0000256" key="1">
    <source>
        <dbReference type="SAM" id="MobiDB-lite"/>
    </source>
</evidence>
<comment type="caution">
    <text evidence="3">The sequence shown here is derived from an EMBL/GenBank/DDBJ whole genome shotgun (WGS) entry which is preliminary data.</text>
</comment>
<organism evidence="3 4">
    <name type="scientific">Tilletia horrida</name>
    <dbReference type="NCBI Taxonomy" id="155126"/>
    <lineage>
        <taxon>Eukaryota</taxon>
        <taxon>Fungi</taxon>
        <taxon>Dikarya</taxon>
        <taxon>Basidiomycota</taxon>
        <taxon>Ustilaginomycotina</taxon>
        <taxon>Exobasidiomycetes</taxon>
        <taxon>Tilletiales</taxon>
        <taxon>Tilletiaceae</taxon>
        <taxon>Tilletia</taxon>
    </lineage>
</organism>
<evidence type="ECO:0000259" key="2">
    <source>
        <dbReference type="SMART" id="SM01233"/>
    </source>
</evidence>